<organism evidence="1 2">
    <name type="scientific">Papio anubis</name>
    <name type="common">Olive baboon</name>
    <dbReference type="NCBI Taxonomy" id="9555"/>
    <lineage>
        <taxon>Eukaryota</taxon>
        <taxon>Metazoa</taxon>
        <taxon>Chordata</taxon>
        <taxon>Craniata</taxon>
        <taxon>Vertebrata</taxon>
        <taxon>Euteleostomi</taxon>
        <taxon>Mammalia</taxon>
        <taxon>Eutheria</taxon>
        <taxon>Euarchontoglires</taxon>
        <taxon>Primates</taxon>
        <taxon>Haplorrhini</taxon>
        <taxon>Catarrhini</taxon>
        <taxon>Cercopithecidae</taxon>
        <taxon>Cercopithecinae</taxon>
        <taxon>Papio</taxon>
    </lineage>
</organism>
<evidence type="ECO:0000313" key="1">
    <source>
        <dbReference type="Ensembl" id="ENSPANP00000060380.1"/>
    </source>
</evidence>
<proteinExistence type="predicted"/>
<dbReference type="PANTHER" id="PTHR46254">
    <property type="entry name" value="PROTEIN GVQW1-RELATED"/>
    <property type="match status" value="1"/>
</dbReference>
<reference evidence="1" key="3">
    <citation type="submission" date="2025-09" db="UniProtKB">
        <authorList>
            <consortium name="Ensembl"/>
        </authorList>
    </citation>
    <scope>IDENTIFICATION</scope>
</reference>
<dbReference type="AlphaFoldDB" id="A0A8I5NDR1"/>
<reference evidence="1" key="2">
    <citation type="submission" date="2025-08" db="UniProtKB">
        <authorList>
            <consortium name="Ensembl"/>
        </authorList>
    </citation>
    <scope>IDENTIFICATION</scope>
</reference>
<protein>
    <submittedName>
        <fullName evidence="1">Uncharacterized protein</fullName>
    </submittedName>
</protein>
<dbReference type="GeneTree" id="ENSGT00940000161627"/>
<evidence type="ECO:0000313" key="2">
    <source>
        <dbReference type="Proteomes" id="UP000028761"/>
    </source>
</evidence>
<dbReference type="OMA" id="PPANFCI"/>
<reference evidence="1 2" key="1">
    <citation type="submission" date="2012-03" db="EMBL/GenBank/DDBJ databases">
        <title>Whole Genome Assembly of Papio anubis.</title>
        <authorList>
            <person name="Liu Y.L."/>
            <person name="Abraham K.A."/>
            <person name="Akbar H.A."/>
            <person name="Ali S.A."/>
            <person name="Anosike U.A."/>
            <person name="Aqrawi P.A."/>
            <person name="Arias F.A."/>
            <person name="Attaway T.A."/>
            <person name="Awwad R.A."/>
            <person name="Babu C.B."/>
            <person name="Bandaranaike D.B."/>
            <person name="Battles P.B."/>
            <person name="Bell A.B."/>
            <person name="Beltran B.B."/>
            <person name="Berhane-Mersha D.B."/>
            <person name="Bess C.B."/>
            <person name="Bickham C.B."/>
            <person name="Bolden T.B."/>
            <person name="Carter K.C."/>
            <person name="Chau D.C."/>
            <person name="Chavez A.C."/>
            <person name="Clerc-Blankenburg K.C."/>
            <person name="Coyle M.C."/>
            <person name="Dao M.D."/>
            <person name="Davila M.L.D."/>
            <person name="Davy-Carroll L.D."/>
            <person name="Denson S.D."/>
            <person name="Dinh H.D."/>
            <person name="Fernandez S.F."/>
            <person name="Fernando P.F."/>
            <person name="Forbes L.F."/>
            <person name="Francis C.F."/>
            <person name="Francisco L.F."/>
            <person name="Fu Q.F."/>
            <person name="Garcia-Iii R.G."/>
            <person name="Garrett T.G."/>
            <person name="Gross S.G."/>
            <person name="Gubbala S.G."/>
            <person name="Hirani K.H."/>
            <person name="Hogues M.H."/>
            <person name="Hollins B.H."/>
            <person name="Jackson L.J."/>
            <person name="Javaid M.J."/>
            <person name="Jhangiani S.J."/>
            <person name="Johnson A.J."/>
            <person name="Johnson B.J."/>
            <person name="Jones J.J."/>
            <person name="Joshi V.J."/>
            <person name="Kalu J.K."/>
            <person name="Khan N.K."/>
            <person name="Korchina V.K."/>
            <person name="Kovar C.K."/>
            <person name="Lago L.L."/>
            <person name="Lara F.L."/>
            <person name="Le T.-K.L."/>
            <person name="Lee S.L."/>
            <person name="Legall-Iii F.L."/>
            <person name="Lemon S.L."/>
            <person name="Liu J.L."/>
            <person name="Liu Y.-S.L."/>
            <person name="Liyanage D.L."/>
            <person name="Lopez J.L."/>
            <person name="Lorensuhewa L.L."/>
            <person name="Mata R.M."/>
            <person name="Mathew T.M."/>
            <person name="Mercado C.M."/>
            <person name="Mercado I.M."/>
            <person name="Morales K.M."/>
            <person name="Morgan M.M."/>
            <person name="Munidasa M.M."/>
            <person name="Ngo D.N."/>
            <person name="Nguyen L.N."/>
            <person name="Nguyen T.N."/>
            <person name="Nguyen N.N."/>
            <person name="Obregon M.O."/>
            <person name="Okwuonu G.O."/>
            <person name="Ongeri F.O."/>
            <person name="Onwere C.O."/>
            <person name="Osifeso I.O."/>
            <person name="Parra A.P."/>
            <person name="Patil S.P."/>
            <person name="Perez A.P."/>
            <person name="Perez Y.P."/>
            <person name="Pham C.P."/>
            <person name="Pu L.-L.P."/>
            <person name="Puazo M.P."/>
            <person name="Quiroz J.Q."/>
            <person name="Rouhana J.R."/>
            <person name="Ruiz M.R."/>
            <person name="Ruiz S.-J.R."/>
            <person name="Saada N.S."/>
            <person name="Santibanez J.S."/>
            <person name="Scheel M.S."/>
            <person name="Schneider B.S."/>
            <person name="Simmons D.S."/>
            <person name="Sisson I.S."/>
            <person name="Tang L.-Y.T."/>
            <person name="Thornton R.T."/>
            <person name="Tisius J.T."/>
            <person name="Toledanes G.T."/>
            <person name="Trejos Z.T."/>
            <person name="Usmani K.U."/>
            <person name="Varghese R.V."/>
            <person name="Vattathil S.V."/>
            <person name="Vee V.V."/>
            <person name="Walker D.W."/>
            <person name="Weissenberger G.W."/>
            <person name="White C.W."/>
            <person name="Williams A.W."/>
            <person name="Woodworth J.W."/>
            <person name="Wright R.W."/>
            <person name="Zhu Y.Z."/>
            <person name="Han Y.H."/>
            <person name="Newsham I.N."/>
            <person name="Nazareth L.N."/>
            <person name="Worley K.W."/>
            <person name="Muzny D.M."/>
            <person name="Rogers J.R."/>
            <person name="Gibbs R.G."/>
        </authorList>
    </citation>
    <scope>NUCLEOTIDE SEQUENCE [LARGE SCALE GENOMIC DNA]</scope>
</reference>
<name>A0A8I5NDR1_PAPAN</name>
<dbReference type="Ensembl" id="ENSPANT00000080551.1">
    <property type="protein sequence ID" value="ENSPANP00000060380.1"/>
    <property type="gene ID" value="ENSPANG00000046203.1"/>
</dbReference>
<sequence>MHSFRWNLTVSPRLGVQWYNLSSLKPLPPRFKRFFCLSLPSSWKYRCPPPPPANFCIFSRDRVSPYWPHCSRTPDLVLRLPQPPKVLGLQV</sequence>
<dbReference type="Proteomes" id="UP000028761">
    <property type="component" value="Chromosome X"/>
</dbReference>
<keyword evidence="2" id="KW-1185">Reference proteome</keyword>
<accession>A0A8I5NDR1</accession>